<evidence type="ECO:0000256" key="1">
    <source>
        <dbReference type="ARBA" id="ARBA00008754"/>
    </source>
</evidence>
<dbReference type="Gene3D" id="3.40.1400.10">
    <property type="entry name" value="Sugar-phosphate isomerase, RpiB/LacA/LacB"/>
    <property type="match status" value="1"/>
</dbReference>
<evidence type="ECO:0000313" key="4">
    <source>
        <dbReference type="Proteomes" id="UP000310639"/>
    </source>
</evidence>
<dbReference type="NCBIfam" id="NF004051">
    <property type="entry name" value="PRK05571.1"/>
    <property type="match status" value="1"/>
</dbReference>
<name>A0A4P9A3F8_9BACT</name>
<feature type="binding site" evidence="2">
    <location>
        <position position="112"/>
    </location>
    <ligand>
        <name>D-ribulose 5-phosphate</name>
        <dbReference type="ChEBI" id="CHEBI:58121"/>
    </ligand>
</feature>
<evidence type="ECO:0000313" key="3">
    <source>
        <dbReference type="EMBL" id="QCT42335.1"/>
    </source>
</evidence>
<feature type="binding site" evidence="2">
    <location>
        <begin position="69"/>
        <end position="73"/>
    </location>
    <ligand>
        <name>D-ribulose 5-phosphate</name>
        <dbReference type="ChEBI" id="CHEBI:58121"/>
    </ligand>
</feature>
<dbReference type="Pfam" id="PF02502">
    <property type="entry name" value="LacAB_rpiB"/>
    <property type="match status" value="1"/>
</dbReference>
<keyword evidence="3" id="KW-0413">Isomerase</keyword>
<dbReference type="InterPro" id="IPR036569">
    <property type="entry name" value="RpiB_LacA_LacB_sf"/>
</dbReference>
<proteinExistence type="inferred from homology"/>
<feature type="binding site" evidence="2">
    <location>
        <begin position="8"/>
        <end position="9"/>
    </location>
    <ligand>
        <name>D-ribulose 5-phosphate</name>
        <dbReference type="ChEBI" id="CHEBI:58121"/>
    </ligand>
</feature>
<comment type="similarity">
    <text evidence="1">Belongs to the LacAB/RpiB family.</text>
</comment>
<dbReference type="EMBL" id="CP040004">
    <property type="protein sequence ID" value="QCT42335.1"/>
    <property type="molecule type" value="Genomic_DNA"/>
</dbReference>
<dbReference type="RefSeq" id="WP_138079188.1">
    <property type="nucleotide sequence ID" value="NZ_CP040004.1"/>
</dbReference>
<feature type="binding site" evidence="2">
    <location>
        <position position="102"/>
    </location>
    <ligand>
        <name>D-ribulose 5-phosphate</name>
        <dbReference type="ChEBI" id="CHEBI:58121"/>
    </ligand>
</feature>
<protein>
    <submittedName>
        <fullName evidence="3">RpiB/LacA/LacB family sugar-phosphate isomerase</fullName>
    </submittedName>
</protein>
<dbReference type="InterPro" id="IPR003500">
    <property type="entry name" value="RpiB_LacA_LacB"/>
</dbReference>
<accession>A0A4P9A3F8</accession>
<feature type="binding site" evidence="2">
    <location>
        <position position="142"/>
    </location>
    <ligand>
        <name>D-ribulose 5-phosphate</name>
        <dbReference type="ChEBI" id="CHEBI:58121"/>
    </ligand>
</feature>
<dbReference type="GO" id="GO:0019316">
    <property type="term" value="P:D-allose catabolic process"/>
    <property type="evidence" value="ECO:0007669"/>
    <property type="project" value="TreeGrafter"/>
</dbReference>
<dbReference type="GO" id="GO:0009052">
    <property type="term" value="P:pentose-phosphate shunt, non-oxidative branch"/>
    <property type="evidence" value="ECO:0007669"/>
    <property type="project" value="TreeGrafter"/>
</dbReference>
<dbReference type="GO" id="GO:0004751">
    <property type="term" value="F:ribose-5-phosphate isomerase activity"/>
    <property type="evidence" value="ECO:0007669"/>
    <property type="project" value="TreeGrafter"/>
</dbReference>
<dbReference type="OrthoDB" id="1778624at2"/>
<gene>
    <name evidence="3" type="ORF">FBF37_02540</name>
</gene>
<dbReference type="PIRSF" id="PIRSF005384">
    <property type="entry name" value="RpiB_LacA_B"/>
    <property type="match status" value="1"/>
</dbReference>
<keyword evidence="4" id="KW-1185">Reference proteome</keyword>
<feature type="binding site" evidence="2">
    <location>
        <position position="138"/>
    </location>
    <ligand>
        <name>D-ribulose 5-phosphate</name>
        <dbReference type="ChEBI" id="CHEBI:58121"/>
    </ligand>
</feature>
<sequence length="150" mass="16943">MKIYLGSDHRGFLLKEKVFAYLVKNNYEVEDVGGRELNPDDDFPQFAQAAALRVIGDESDDPRAILICGGGQGMCMAANRFKGIRASVIWDAYEAKMTRQDNNSNVLCLPARVLEDNEAAWKGIMETWLNTPYVDAPRFNRRNAQLDQLL</sequence>
<dbReference type="AlphaFoldDB" id="A0A4P9A3F8"/>
<dbReference type="KEGG" id="nft:FBF37_02540"/>
<organism evidence="3 4">
    <name type="scientific">Candidatus Nanosynbacter featherlites</name>
    <dbReference type="NCBI Taxonomy" id="2572088"/>
    <lineage>
        <taxon>Bacteria</taxon>
        <taxon>Candidatus Saccharimonadota</taxon>
        <taxon>Candidatus Saccharimonadia</taxon>
        <taxon>Candidatus Nanosynbacterales</taxon>
        <taxon>Candidatus Nanosynbacteraceae</taxon>
        <taxon>Candidatus Nanosynbacter</taxon>
    </lineage>
</organism>
<dbReference type="PANTHER" id="PTHR30345">
    <property type="entry name" value="RIBOSE-5-PHOSPHATE ISOMERASE B"/>
    <property type="match status" value="1"/>
</dbReference>
<dbReference type="Proteomes" id="UP000310639">
    <property type="component" value="Chromosome"/>
</dbReference>
<dbReference type="NCBIfam" id="TIGR00689">
    <property type="entry name" value="rpiB_lacA_lacB"/>
    <property type="match status" value="1"/>
</dbReference>
<evidence type="ECO:0000256" key="2">
    <source>
        <dbReference type="PIRSR" id="PIRSR005384-2"/>
    </source>
</evidence>
<reference evidence="3 4" key="1">
    <citation type="submission" date="2019-04" db="EMBL/GenBank/DDBJ databases">
        <title>Saccharibacteria TM7 genomes.</title>
        <authorList>
            <person name="Bor B."/>
            <person name="He X."/>
            <person name="Chen T."/>
            <person name="Dewhirst F.E."/>
        </authorList>
    </citation>
    <scope>NUCLEOTIDE SEQUENCE [LARGE SCALE GENOMIC DNA]</scope>
    <source>
        <strain evidence="3 4">BB001</strain>
    </source>
</reference>
<dbReference type="SUPFAM" id="SSF89623">
    <property type="entry name" value="Ribose/Galactose isomerase RpiB/AlsB"/>
    <property type="match status" value="1"/>
</dbReference>
<dbReference type="PANTHER" id="PTHR30345:SF0">
    <property type="entry name" value="DNA DAMAGE-REPAIR_TOLERATION PROTEIN DRT102"/>
    <property type="match status" value="1"/>
</dbReference>